<organism evidence="1 2">
    <name type="scientific">Tannerella sp. oral taxon BU063 isolate Cell 5</name>
    <dbReference type="NCBI Taxonomy" id="1410950"/>
    <lineage>
        <taxon>Bacteria</taxon>
        <taxon>Pseudomonadati</taxon>
        <taxon>Bacteroidota</taxon>
        <taxon>Bacteroidia</taxon>
        <taxon>Bacteroidales</taxon>
        <taxon>Tannerellaceae</taxon>
        <taxon>Tannerella</taxon>
    </lineage>
</organism>
<protein>
    <submittedName>
        <fullName evidence="1">Uncharacterized protein</fullName>
    </submittedName>
</protein>
<gene>
    <name evidence="1" type="ORF">T229_01585</name>
</gene>
<proteinExistence type="predicted"/>
<feature type="non-terminal residue" evidence="1">
    <location>
        <position position="1"/>
    </location>
</feature>
<name>W2CF03_9BACT</name>
<reference evidence="1 2" key="1">
    <citation type="submission" date="2013-11" db="EMBL/GenBank/DDBJ databases">
        <title>Single cell genomics of uncultured Tannerella BU063 (oral taxon 286).</title>
        <authorList>
            <person name="Beall C.J."/>
            <person name="Campbell A.G."/>
            <person name="Griffen A.L."/>
            <person name="Podar M."/>
            <person name="Leys E.J."/>
        </authorList>
    </citation>
    <scope>NUCLEOTIDE SEQUENCE [LARGE SCALE GENOMIC DNA]</scope>
    <source>
        <strain evidence="1">Cell 5</strain>
    </source>
</reference>
<sequence>SELCGRYDCIICMDTNKRIITEKERCVYIVGESLEMMCAQCDNLKERADLADMEYSNFLKACKMKRHMTLIADVSVLSTRM</sequence>
<comment type="caution">
    <text evidence="1">The sequence shown here is derived from an EMBL/GenBank/DDBJ whole genome shotgun (WGS) entry which is preliminary data.</text>
</comment>
<evidence type="ECO:0000313" key="2">
    <source>
        <dbReference type="Proteomes" id="UP000018872"/>
    </source>
</evidence>
<dbReference type="AlphaFoldDB" id="W2CF03"/>
<accession>W2CF03</accession>
<dbReference type="EMBL" id="AYYC01000334">
    <property type="protein sequence ID" value="ETK05690.1"/>
    <property type="molecule type" value="Genomic_DNA"/>
</dbReference>
<dbReference type="Proteomes" id="UP000018872">
    <property type="component" value="Unassembled WGS sequence"/>
</dbReference>
<evidence type="ECO:0000313" key="1">
    <source>
        <dbReference type="EMBL" id="ETK05690.1"/>
    </source>
</evidence>